<evidence type="ECO:0000313" key="1">
    <source>
        <dbReference type="EMBL" id="GFY94126.1"/>
    </source>
</evidence>
<gene>
    <name evidence="1" type="ORF">Acr_09g0005720</name>
</gene>
<organism evidence="1 2">
    <name type="scientific">Actinidia rufa</name>
    <dbReference type="NCBI Taxonomy" id="165716"/>
    <lineage>
        <taxon>Eukaryota</taxon>
        <taxon>Viridiplantae</taxon>
        <taxon>Streptophyta</taxon>
        <taxon>Embryophyta</taxon>
        <taxon>Tracheophyta</taxon>
        <taxon>Spermatophyta</taxon>
        <taxon>Magnoliopsida</taxon>
        <taxon>eudicotyledons</taxon>
        <taxon>Gunneridae</taxon>
        <taxon>Pentapetalae</taxon>
        <taxon>asterids</taxon>
        <taxon>Ericales</taxon>
        <taxon>Actinidiaceae</taxon>
        <taxon>Actinidia</taxon>
    </lineage>
</organism>
<dbReference type="OrthoDB" id="689590at2759"/>
<name>A0A7J0F6R0_9ERIC</name>
<dbReference type="EMBL" id="BJWL01000009">
    <property type="protein sequence ID" value="GFY94126.1"/>
    <property type="molecule type" value="Genomic_DNA"/>
</dbReference>
<reference evidence="1 2" key="1">
    <citation type="submission" date="2019-07" db="EMBL/GenBank/DDBJ databases">
        <title>De Novo Assembly of kiwifruit Actinidia rufa.</title>
        <authorList>
            <person name="Sugita-Konishi S."/>
            <person name="Sato K."/>
            <person name="Mori E."/>
            <person name="Abe Y."/>
            <person name="Kisaki G."/>
            <person name="Hamano K."/>
            <person name="Suezawa K."/>
            <person name="Otani M."/>
            <person name="Fukuda T."/>
            <person name="Manabe T."/>
            <person name="Gomi K."/>
            <person name="Tabuchi M."/>
            <person name="Akimitsu K."/>
            <person name="Kataoka I."/>
        </authorList>
    </citation>
    <scope>NUCLEOTIDE SEQUENCE [LARGE SCALE GENOMIC DNA]</scope>
    <source>
        <strain evidence="2">cv. Fuchu</strain>
    </source>
</reference>
<keyword evidence="2" id="KW-1185">Reference proteome</keyword>
<dbReference type="AlphaFoldDB" id="A0A7J0F6R0"/>
<protein>
    <submittedName>
        <fullName evidence="1">Uncharacterized protein</fullName>
    </submittedName>
</protein>
<comment type="caution">
    <text evidence="1">The sequence shown here is derived from an EMBL/GenBank/DDBJ whole genome shotgun (WGS) entry which is preliminary data.</text>
</comment>
<evidence type="ECO:0000313" key="2">
    <source>
        <dbReference type="Proteomes" id="UP000585474"/>
    </source>
</evidence>
<sequence length="188" mass="21348">MDEASEKIENLKSLNSVLIKEAVERRQKVDSLQKSIGSLESALTRSKSEHRVTGRVDSAAGLYGGVGTREGSIHVSRERDDLRVELDVQIEETNGLRLKLVEAERRERKTEKKVQKMKVEYNGVMEERERRIELMARDKVGEGWAGRGGHGGDTRVPFWTRQGHGGDTRVLFWTRWRTRLGHACPVLG</sequence>
<accession>A0A7J0F6R0</accession>
<dbReference type="Proteomes" id="UP000585474">
    <property type="component" value="Unassembled WGS sequence"/>
</dbReference>
<proteinExistence type="predicted"/>